<dbReference type="Gramene" id="PRQ29201">
    <property type="protein sequence ID" value="PRQ29201"/>
    <property type="gene ID" value="RchiOBHm_Chr5g0011321"/>
</dbReference>
<evidence type="ECO:0000256" key="4">
    <source>
        <dbReference type="ARBA" id="ARBA00022614"/>
    </source>
</evidence>
<organism evidence="10 11">
    <name type="scientific">Rosa chinensis</name>
    <name type="common">China rose</name>
    <dbReference type="NCBI Taxonomy" id="74649"/>
    <lineage>
        <taxon>Eukaryota</taxon>
        <taxon>Viridiplantae</taxon>
        <taxon>Streptophyta</taxon>
        <taxon>Embryophyta</taxon>
        <taxon>Tracheophyta</taxon>
        <taxon>Spermatophyta</taxon>
        <taxon>Magnoliopsida</taxon>
        <taxon>eudicotyledons</taxon>
        <taxon>Gunneridae</taxon>
        <taxon>Pentapetalae</taxon>
        <taxon>rosids</taxon>
        <taxon>fabids</taxon>
        <taxon>Rosales</taxon>
        <taxon>Rosaceae</taxon>
        <taxon>Rosoideae</taxon>
        <taxon>Rosoideae incertae sedis</taxon>
        <taxon>Rosa</taxon>
    </lineage>
</organism>
<dbReference type="EMBL" id="PDCK01000043">
    <property type="protein sequence ID" value="PRQ29201.1"/>
    <property type="molecule type" value="Genomic_DNA"/>
</dbReference>
<dbReference type="PANTHER" id="PTHR48060:SF21">
    <property type="entry name" value="L DOMAIN-LIKE PROTEIN"/>
    <property type="match status" value="1"/>
</dbReference>
<dbReference type="Pfam" id="PF00560">
    <property type="entry name" value="LRR_1"/>
    <property type="match status" value="3"/>
</dbReference>
<dbReference type="EC" id="2.7.11.1" evidence="10"/>
<evidence type="ECO:0000256" key="6">
    <source>
        <dbReference type="ARBA" id="ARBA00022737"/>
    </source>
</evidence>
<keyword evidence="10" id="KW-0723">Serine/threonine-protein kinase</keyword>
<dbReference type="Pfam" id="PF08263">
    <property type="entry name" value="LRRNT_2"/>
    <property type="match status" value="1"/>
</dbReference>
<comment type="subcellular location">
    <subcellularLocation>
        <location evidence="2">Membrane</location>
    </subcellularLocation>
    <subcellularLocation>
        <location evidence="1">Secreted</location>
        <location evidence="1">Cell wall</location>
    </subcellularLocation>
</comment>
<dbReference type="InterPro" id="IPR001611">
    <property type="entry name" value="Leu-rich_rpt"/>
</dbReference>
<keyword evidence="6" id="KW-0677">Repeat</keyword>
<dbReference type="SUPFAM" id="SSF52058">
    <property type="entry name" value="L domain-like"/>
    <property type="match status" value="1"/>
</dbReference>
<evidence type="ECO:0000256" key="7">
    <source>
        <dbReference type="ARBA" id="ARBA00023136"/>
    </source>
</evidence>
<keyword evidence="7" id="KW-0472">Membrane</keyword>
<dbReference type="OMA" id="DWIGIIC"/>
<dbReference type="FunFam" id="3.80.10.10:FF:000400">
    <property type="entry name" value="Nuclear pore complex protein NUP107"/>
    <property type="match status" value="1"/>
</dbReference>
<sequence length="167" mass="18308">MAAILTVAAQTTNISTDQSALLALKSHITNDPHNKIFTNWSTTTAVCNWVGVTCGAPHHRVTVLNLTNMKLTGTIPLQLSNLSFLVRLSFKNNSFHGTLPLELGHLRRLKGIDFTYNNFKGIISSWFGSLSKLQNGNKFSSSISTTIFNLSALEIINLSFNRLSGTN</sequence>
<evidence type="ECO:0000256" key="8">
    <source>
        <dbReference type="ARBA" id="ARBA00038043"/>
    </source>
</evidence>
<name>A0A2P6Q4U0_ROSCH</name>
<dbReference type="GO" id="GO:0004674">
    <property type="term" value="F:protein serine/threonine kinase activity"/>
    <property type="evidence" value="ECO:0007669"/>
    <property type="project" value="UniProtKB-KW"/>
</dbReference>
<dbReference type="AlphaFoldDB" id="A0A2P6Q4U0"/>
<dbReference type="PANTHER" id="PTHR48060">
    <property type="entry name" value="DNA DAMAGE-REPAIR/TOLERATION PROTEIN DRT100"/>
    <property type="match status" value="1"/>
</dbReference>
<dbReference type="GO" id="GO:0016020">
    <property type="term" value="C:membrane"/>
    <property type="evidence" value="ECO:0007669"/>
    <property type="project" value="UniProtKB-SubCell"/>
</dbReference>
<dbReference type="InterPro" id="IPR013210">
    <property type="entry name" value="LRR_N_plant-typ"/>
</dbReference>
<evidence type="ECO:0000256" key="1">
    <source>
        <dbReference type="ARBA" id="ARBA00004191"/>
    </source>
</evidence>
<keyword evidence="10" id="KW-0808">Transferase</keyword>
<dbReference type="InterPro" id="IPR053211">
    <property type="entry name" value="DNA_repair-toleration"/>
</dbReference>
<dbReference type="Gene3D" id="3.80.10.10">
    <property type="entry name" value="Ribonuclease Inhibitor"/>
    <property type="match status" value="1"/>
</dbReference>
<evidence type="ECO:0000256" key="5">
    <source>
        <dbReference type="ARBA" id="ARBA00022729"/>
    </source>
</evidence>
<evidence type="ECO:0000313" key="10">
    <source>
        <dbReference type="EMBL" id="PRQ29201.1"/>
    </source>
</evidence>
<evidence type="ECO:0000313" key="11">
    <source>
        <dbReference type="Proteomes" id="UP000238479"/>
    </source>
</evidence>
<dbReference type="Proteomes" id="UP000238479">
    <property type="component" value="Chromosome 5"/>
</dbReference>
<accession>A0A2P6Q4U0</accession>
<dbReference type="InterPro" id="IPR032675">
    <property type="entry name" value="LRR_dom_sf"/>
</dbReference>
<protein>
    <submittedName>
        <fullName evidence="10">Putative non-specific serine/threonine protein kinase</fullName>
        <ecNumber evidence="10">2.7.11.1</ecNumber>
    </submittedName>
</protein>
<keyword evidence="10" id="KW-0418">Kinase</keyword>
<comment type="similarity">
    <text evidence="8">Belongs to the polygalacturonase-inhibiting protein family.</text>
</comment>
<evidence type="ECO:0000256" key="2">
    <source>
        <dbReference type="ARBA" id="ARBA00004370"/>
    </source>
</evidence>
<feature type="domain" description="Leucine-rich repeat-containing N-terminal plant-type" evidence="9">
    <location>
        <begin position="15"/>
        <end position="54"/>
    </location>
</feature>
<keyword evidence="3" id="KW-0134">Cell wall</keyword>
<evidence type="ECO:0000256" key="3">
    <source>
        <dbReference type="ARBA" id="ARBA00022512"/>
    </source>
</evidence>
<proteinExistence type="inferred from homology"/>
<keyword evidence="4" id="KW-0433">Leucine-rich repeat</keyword>
<reference evidence="10 11" key="1">
    <citation type="journal article" date="2018" name="Nat. Genet.">
        <title>The Rosa genome provides new insights in the design of modern roses.</title>
        <authorList>
            <person name="Bendahmane M."/>
        </authorList>
    </citation>
    <scope>NUCLEOTIDE SEQUENCE [LARGE SCALE GENOMIC DNA]</scope>
    <source>
        <strain evidence="11">cv. Old Blush</strain>
    </source>
</reference>
<comment type="caution">
    <text evidence="10">The sequence shown here is derived from an EMBL/GenBank/DDBJ whole genome shotgun (WGS) entry which is preliminary data.</text>
</comment>
<keyword evidence="5" id="KW-0732">Signal</keyword>
<keyword evidence="3" id="KW-0964">Secreted</keyword>
<keyword evidence="11" id="KW-1185">Reference proteome</keyword>
<evidence type="ECO:0000259" key="9">
    <source>
        <dbReference type="Pfam" id="PF08263"/>
    </source>
</evidence>
<gene>
    <name evidence="10" type="ORF">RchiOBHm_Chr5g0011321</name>
</gene>
<dbReference type="STRING" id="74649.A0A2P6Q4U0"/>